<keyword evidence="2" id="KW-0732">Signal</keyword>
<evidence type="ECO:0000313" key="3">
    <source>
        <dbReference type="EMBL" id="MEC5424674.1"/>
    </source>
</evidence>
<sequence length="78" mass="8616">MRKRVFLLVILALLFSTSSVFAKDLSVETQNSFEMTGEEKNQKVSPSAVLGPDGRHKVQNTSLMPYRALTFILVTGNG</sequence>
<feature type="region of interest" description="Disordered" evidence="1">
    <location>
        <begin position="34"/>
        <end position="55"/>
    </location>
</feature>
<dbReference type="RefSeq" id="WP_327608238.1">
    <property type="nucleotide sequence ID" value="NZ_JARZFX010000007.1"/>
</dbReference>
<comment type="caution">
    <text evidence="3">The sequence shown here is derived from an EMBL/GenBank/DDBJ whole genome shotgun (WGS) entry which is preliminary data.</text>
</comment>
<feature type="chain" id="PRO_5046316143" evidence="2">
    <location>
        <begin position="23"/>
        <end position="78"/>
    </location>
</feature>
<proteinExistence type="predicted"/>
<keyword evidence="4" id="KW-1185">Reference proteome</keyword>
<evidence type="ECO:0000256" key="2">
    <source>
        <dbReference type="SAM" id="SignalP"/>
    </source>
</evidence>
<protein>
    <submittedName>
        <fullName evidence="3">Uncharacterized protein</fullName>
    </submittedName>
</protein>
<evidence type="ECO:0000256" key="1">
    <source>
        <dbReference type="SAM" id="MobiDB-lite"/>
    </source>
</evidence>
<feature type="signal peptide" evidence="2">
    <location>
        <begin position="1"/>
        <end position="22"/>
    </location>
</feature>
<reference evidence="3 4" key="1">
    <citation type="journal article" date="2024" name="Int. J. Syst. Evol. Microbiol.">
        <title>Virgibacillus tibetensis sp. nov., isolated from salt lake on the Tibetan Plateau of China.</title>
        <authorList>
            <person name="Phurbu D."/>
            <person name="Liu Z.-X."/>
            <person name="Wang R."/>
            <person name="Zheng Y.-Y."/>
            <person name="Liu H.-C."/>
            <person name="Zhou Y.-G."/>
            <person name="Yu Y.-J."/>
            <person name="Li A.-H."/>
        </authorList>
    </citation>
    <scope>NUCLEOTIDE SEQUENCE [LARGE SCALE GENOMIC DNA]</scope>
    <source>
        <strain evidence="3 4">C22-A2</strain>
    </source>
</reference>
<evidence type="ECO:0000313" key="4">
    <source>
        <dbReference type="Proteomes" id="UP001335737"/>
    </source>
</evidence>
<dbReference type="EMBL" id="JARZFX010000007">
    <property type="protein sequence ID" value="MEC5424674.1"/>
    <property type="molecule type" value="Genomic_DNA"/>
</dbReference>
<organism evidence="3 4">
    <name type="scientific">Virgibacillus tibetensis</name>
    <dbReference type="NCBI Taxonomy" id="3042313"/>
    <lineage>
        <taxon>Bacteria</taxon>
        <taxon>Bacillati</taxon>
        <taxon>Bacillota</taxon>
        <taxon>Bacilli</taxon>
        <taxon>Bacillales</taxon>
        <taxon>Bacillaceae</taxon>
        <taxon>Virgibacillus</taxon>
    </lineage>
</organism>
<dbReference type="Proteomes" id="UP001335737">
    <property type="component" value="Unassembled WGS sequence"/>
</dbReference>
<gene>
    <name evidence="3" type="ORF">QGM71_14330</name>
</gene>
<accession>A0ABU6KIJ5</accession>
<name>A0ABU6KIJ5_9BACI</name>